<dbReference type="AlphaFoldDB" id="A0AAV7Y137"/>
<feature type="transmembrane region" description="Helical" evidence="2">
    <location>
        <begin position="6"/>
        <end position="31"/>
    </location>
</feature>
<sequence>MITLFGFPLCGTLFIPLTVGIATFFFFWTIVYSKKSFPSTVVVSDELQKPDATSLDPDPHTKEKANVTKEKGCGGKDSCCSKKNGKSGSCSSKNKAIETAKIFIDDYSIFCQEFAAVLCSQFEVASIPAEIVRVSDSELADLSCHTGGSLCVFLVDTSIISGNHWLHRALSTMKSSEKPLSGMKYTVFMFQSSPLVKSNVDAIDQSLHKSGAVRVCRAESTDLSSGVSSSHFDGWATVLLDQVRKWNEPKNKACKCGPKDRNDNQSCSSSDKCSDSEEDEGFSGATKPILDLEDIGKLL</sequence>
<keyword evidence="2" id="KW-0812">Transmembrane</keyword>
<organism evidence="3 4">
    <name type="scientific">Megalurothrips usitatus</name>
    <name type="common">bean blossom thrips</name>
    <dbReference type="NCBI Taxonomy" id="439358"/>
    <lineage>
        <taxon>Eukaryota</taxon>
        <taxon>Metazoa</taxon>
        <taxon>Ecdysozoa</taxon>
        <taxon>Arthropoda</taxon>
        <taxon>Hexapoda</taxon>
        <taxon>Insecta</taxon>
        <taxon>Pterygota</taxon>
        <taxon>Neoptera</taxon>
        <taxon>Paraneoptera</taxon>
        <taxon>Thysanoptera</taxon>
        <taxon>Terebrantia</taxon>
        <taxon>Thripoidea</taxon>
        <taxon>Thripidae</taxon>
        <taxon>Megalurothrips</taxon>
    </lineage>
</organism>
<evidence type="ECO:0000313" key="3">
    <source>
        <dbReference type="EMBL" id="KAJ1531829.1"/>
    </source>
</evidence>
<name>A0AAV7Y137_9NEOP</name>
<reference evidence="3" key="1">
    <citation type="submission" date="2022-12" db="EMBL/GenBank/DDBJ databases">
        <title>Chromosome-level genome assembly of the bean flower thrips Megalurothrips usitatus.</title>
        <authorList>
            <person name="Ma L."/>
            <person name="Liu Q."/>
            <person name="Li H."/>
            <person name="Cai W."/>
        </authorList>
    </citation>
    <scope>NUCLEOTIDE SEQUENCE</scope>
    <source>
        <strain evidence="3">Cailab_2022a</strain>
    </source>
</reference>
<protein>
    <submittedName>
        <fullName evidence="3">Uncharacterized protein</fullName>
    </submittedName>
</protein>
<keyword evidence="4" id="KW-1185">Reference proteome</keyword>
<dbReference type="InterPro" id="IPR029039">
    <property type="entry name" value="Flavoprotein-like_sf"/>
</dbReference>
<accession>A0AAV7Y137</accession>
<feature type="region of interest" description="Disordered" evidence="1">
    <location>
        <begin position="251"/>
        <end position="287"/>
    </location>
</feature>
<evidence type="ECO:0000256" key="2">
    <source>
        <dbReference type="SAM" id="Phobius"/>
    </source>
</evidence>
<gene>
    <name evidence="3" type="ORF">ONE63_000481</name>
</gene>
<keyword evidence="2" id="KW-0472">Membrane</keyword>
<keyword evidence="2" id="KW-1133">Transmembrane helix</keyword>
<evidence type="ECO:0000256" key="1">
    <source>
        <dbReference type="SAM" id="MobiDB-lite"/>
    </source>
</evidence>
<dbReference type="Gene3D" id="3.40.50.360">
    <property type="match status" value="1"/>
</dbReference>
<evidence type="ECO:0000313" key="4">
    <source>
        <dbReference type="Proteomes" id="UP001075354"/>
    </source>
</evidence>
<proteinExistence type="predicted"/>
<dbReference type="EMBL" id="JAPTSV010000001">
    <property type="protein sequence ID" value="KAJ1531829.1"/>
    <property type="molecule type" value="Genomic_DNA"/>
</dbReference>
<comment type="caution">
    <text evidence="3">The sequence shown here is derived from an EMBL/GenBank/DDBJ whole genome shotgun (WGS) entry which is preliminary data.</text>
</comment>
<feature type="compositionally biased region" description="Basic and acidic residues" evidence="1">
    <location>
        <begin position="251"/>
        <end position="263"/>
    </location>
</feature>
<dbReference type="Proteomes" id="UP001075354">
    <property type="component" value="Chromosome 1"/>
</dbReference>